<gene>
    <name evidence="1" type="ORF">ED312_17540</name>
</gene>
<accession>A0A3N0E3A8</accession>
<dbReference type="InterPro" id="IPR034660">
    <property type="entry name" value="DinB/YfiT-like"/>
</dbReference>
<keyword evidence="2" id="KW-1185">Reference proteome</keyword>
<dbReference type="OrthoDB" id="68731at2"/>
<reference evidence="1 2" key="1">
    <citation type="submission" date="2018-10" db="EMBL/GenBank/DDBJ databases">
        <title>Sinomicrobium pectinilyticum sp. nov., a pectinase-producing bacterium isolated from alkaline and saline soil, and emended description of the genus Sinomicrobium.</title>
        <authorList>
            <person name="Cheng B."/>
            <person name="Li C."/>
            <person name="Lai Q."/>
            <person name="Du M."/>
            <person name="Shao Z."/>
            <person name="Xu P."/>
            <person name="Yang C."/>
        </authorList>
    </citation>
    <scope>NUCLEOTIDE SEQUENCE [LARGE SCALE GENOMIC DNA]</scope>
    <source>
        <strain evidence="1 2">5DNS001</strain>
    </source>
</reference>
<dbReference type="SUPFAM" id="SSF109854">
    <property type="entry name" value="DinB/YfiT-like putative metalloenzymes"/>
    <property type="match status" value="1"/>
</dbReference>
<organism evidence="1 2">
    <name type="scientific">Sinomicrobium pectinilyticum</name>
    <dbReference type="NCBI Taxonomy" id="1084421"/>
    <lineage>
        <taxon>Bacteria</taxon>
        <taxon>Pseudomonadati</taxon>
        <taxon>Bacteroidota</taxon>
        <taxon>Flavobacteriia</taxon>
        <taxon>Flavobacteriales</taxon>
        <taxon>Flavobacteriaceae</taxon>
        <taxon>Sinomicrobium</taxon>
    </lineage>
</organism>
<evidence type="ECO:0000313" key="2">
    <source>
        <dbReference type="Proteomes" id="UP000267469"/>
    </source>
</evidence>
<protein>
    <submittedName>
        <fullName evidence="1">DUF1572 domain-containing protein</fullName>
    </submittedName>
</protein>
<dbReference type="EMBL" id="RJTM01000116">
    <property type="protein sequence ID" value="RNL82279.1"/>
    <property type="molecule type" value="Genomic_DNA"/>
</dbReference>
<evidence type="ECO:0000313" key="1">
    <source>
        <dbReference type="EMBL" id="RNL82279.1"/>
    </source>
</evidence>
<proteinExistence type="predicted"/>
<dbReference type="InterPro" id="IPR011466">
    <property type="entry name" value="DUF1572"/>
</dbReference>
<dbReference type="Pfam" id="PF07609">
    <property type="entry name" value="DUF1572"/>
    <property type="match status" value="1"/>
</dbReference>
<dbReference type="AlphaFoldDB" id="A0A3N0E3A8"/>
<sequence length="193" mass="22222">MAGNNFLESSRKLFEYYKSLGEKAMRQVPDRALFYQPNESSNTIAVIVKHLSGNMVSRWTDFLTTDGEKEWRDRDGEFTDTFSGRPELMQAWEKGWQCLLKAIGSLTPDDLDKTVYIRNEGHTVTEAIHRQLAHVPYHIGQIVYIAKMTADDTWQTLTIARNASGSYNRDKFDRDREKRFFTDSGREGAPGED</sequence>
<comment type="caution">
    <text evidence="1">The sequence shown here is derived from an EMBL/GenBank/DDBJ whole genome shotgun (WGS) entry which is preliminary data.</text>
</comment>
<dbReference type="RefSeq" id="WP_123217328.1">
    <property type="nucleotide sequence ID" value="NZ_RJTM01000116.1"/>
</dbReference>
<dbReference type="Gene3D" id="1.20.120.450">
    <property type="entry name" value="dinb family like domain"/>
    <property type="match status" value="1"/>
</dbReference>
<name>A0A3N0E3A8_SINP1</name>
<dbReference type="Proteomes" id="UP000267469">
    <property type="component" value="Unassembled WGS sequence"/>
</dbReference>